<accession>A0A067QIF2</accession>
<evidence type="ECO:0000256" key="1">
    <source>
        <dbReference type="SAM" id="MobiDB-lite"/>
    </source>
</evidence>
<dbReference type="InParanoid" id="A0A067QIF2"/>
<protein>
    <submittedName>
        <fullName evidence="2">Uncharacterized protein</fullName>
    </submittedName>
</protein>
<keyword evidence="3" id="KW-1185">Reference proteome</keyword>
<reference evidence="2 3" key="1">
    <citation type="journal article" date="2014" name="Nat. Commun.">
        <title>Molecular traces of alternative social organization in a termite genome.</title>
        <authorList>
            <person name="Terrapon N."/>
            <person name="Li C."/>
            <person name="Robertson H.M."/>
            <person name="Ji L."/>
            <person name="Meng X."/>
            <person name="Booth W."/>
            <person name="Chen Z."/>
            <person name="Childers C.P."/>
            <person name="Glastad K.M."/>
            <person name="Gokhale K."/>
            <person name="Gowin J."/>
            <person name="Gronenberg W."/>
            <person name="Hermansen R.A."/>
            <person name="Hu H."/>
            <person name="Hunt B.G."/>
            <person name="Huylmans A.K."/>
            <person name="Khalil S.M."/>
            <person name="Mitchell R.D."/>
            <person name="Munoz-Torres M.C."/>
            <person name="Mustard J.A."/>
            <person name="Pan H."/>
            <person name="Reese J.T."/>
            <person name="Scharf M.E."/>
            <person name="Sun F."/>
            <person name="Vogel H."/>
            <person name="Xiao J."/>
            <person name="Yang W."/>
            <person name="Yang Z."/>
            <person name="Yang Z."/>
            <person name="Zhou J."/>
            <person name="Zhu J."/>
            <person name="Brent C.S."/>
            <person name="Elsik C.G."/>
            <person name="Goodisman M.A."/>
            <person name="Liberles D.A."/>
            <person name="Roe R.M."/>
            <person name="Vargo E.L."/>
            <person name="Vilcinskas A."/>
            <person name="Wang J."/>
            <person name="Bornberg-Bauer E."/>
            <person name="Korb J."/>
            <person name="Zhang G."/>
            <person name="Liebig J."/>
        </authorList>
    </citation>
    <scope>NUCLEOTIDE SEQUENCE [LARGE SCALE GENOMIC DNA]</scope>
    <source>
        <tissue evidence="2">Whole organism</tissue>
    </source>
</reference>
<name>A0A067QIF2_ZOONE</name>
<feature type="compositionally biased region" description="Polar residues" evidence="1">
    <location>
        <begin position="9"/>
        <end position="31"/>
    </location>
</feature>
<sequence length="127" mass="14311">MEARDGNRGPNQGQQSSGYRSNDGRNANQYLNRYDKNRQGGHHIRNFGYRANQNFKQAGRNGRYSPRYRESAGRRGYGIVEPREASQGEPSRASLSPQAGSYNPCGLSASPSIGTTVRWRKTESEWR</sequence>
<dbReference type="EMBL" id="KK853545">
    <property type="protein sequence ID" value="KDR06834.1"/>
    <property type="molecule type" value="Genomic_DNA"/>
</dbReference>
<evidence type="ECO:0000313" key="3">
    <source>
        <dbReference type="Proteomes" id="UP000027135"/>
    </source>
</evidence>
<evidence type="ECO:0000313" key="2">
    <source>
        <dbReference type="EMBL" id="KDR06834.1"/>
    </source>
</evidence>
<feature type="region of interest" description="Disordered" evidence="1">
    <location>
        <begin position="1"/>
        <end position="127"/>
    </location>
</feature>
<gene>
    <name evidence="2" type="ORF">L798_03920</name>
</gene>
<proteinExistence type="predicted"/>
<dbReference type="Proteomes" id="UP000027135">
    <property type="component" value="Unassembled WGS sequence"/>
</dbReference>
<organism evidence="2 3">
    <name type="scientific">Zootermopsis nevadensis</name>
    <name type="common">Dampwood termite</name>
    <dbReference type="NCBI Taxonomy" id="136037"/>
    <lineage>
        <taxon>Eukaryota</taxon>
        <taxon>Metazoa</taxon>
        <taxon>Ecdysozoa</taxon>
        <taxon>Arthropoda</taxon>
        <taxon>Hexapoda</taxon>
        <taxon>Insecta</taxon>
        <taxon>Pterygota</taxon>
        <taxon>Neoptera</taxon>
        <taxon>Polyneoptera</taxon>
        <taxon>Dictyoptera</taxon>
        <taxon>Blattodea</taxon>
        <taxon>Blattoidea</taxon>
        <taxon>Termitoidae</taxon>
        <taxon>Termopsidae</taxon>
        <taxon>Zootermopsis</taxon>
    </lineage>
</organism>
<dbReference type="AlphaFoldDB" id="A0A067QIF2"/>